<dbReference type="GO" id="GO:0016780">
    <property type="term" value="F:phosphotransferase activity, for other substituted phosphate groups"/>
    <property type="evidence" value="ECO:0007669"/>
    <property type="project" value="TreeGrafter"/>
</dbReference>
<dbReference type="AlphaFoldDB" id="A0AAJ5Z3W2"/>
<protein>
    <submittedName>
        <fullName evidence="9">Sugar transferase</fullName>
        <ecNumber evidence="9">2.7.8.-</ecNumber>
    </submittedName>
</protein>
<gene>
    <name evidence="9" type="ORF">P5S46_13310</name>
</gene>
<comment type="subcellular location">
    <subcellularLocation>
        <location evidence="1">Membrane</location>
        <topology evidence="1">Multi-pass membrane protein</topology>
    </subcellularLocation>
</comment>
<evidence type="ECO:0000313" key="9">
    <source>
        <dbReference type="EMBL" id="WFF96642.1"/>
    </source>
</evidence>
<proteinExistence type="inferred from homology"/>
<dbReference type="GO" id="GO:0016020">
    <property type="term" value="C:membrane"/>
    <property type="evidence" value="ECO:0007669"/>
    <property type="project" value="UniProtKB-SubCell"/>
</dbReference>
<name>A0AAJ5Z3W2_AERCA</name>
<evidence type="ECO:0000256" key="2">
    <source>
        <dbReference type="ARBA" id="ARBA00006464"/>
    </source>
</evidence>
<feature type="domain" description="Bacterial sugar transferase" evidence="8">
    <location>
        <begin position="151"/>
        <end position="333"/>
    </location>
</feature>
<keyword evidence="4 7" id="KW-0812">Transmembrane</keyword>
<accession>A0AAJ5Z3W2</accession>
<dbReference type="NCBIfam" id="TIGR03025">
    <property type="entry name" value="EPS_sugtrans"/>
    <property type="match status" value="1"/>
</dbReference>
<comment type="similarity">
    <text evidence="2">Belongs to the bacterial sugar transferase family.</text>
</comment>
<sequence length="338" mass="38619">MDNKINSSAALWNAANEKLTEKIHSQDIGHLIRELKRVHMKSDELYVYCSDSDKALIERVLVDYPFTLHFNVTDMSQLKGKTLVHYKSGDLPDELAAMLVLATKYGAYVEPLVSYLDRRFGRTEVELLHSGYFLHMKSFSILSRPSNRIVKRALDLVSAITLSLVAIPIGLLAALVIKLESPGPIFYRQARVGLFNQEFDVIKFRSMRNDAEKNGAQWASKNDARVTRVGRFIRKTRIDELPQLINVFKGEMSLVGPRPEREVFIKELEAVIPYYRFRHAVKPGITGLAQVSYPYGASIEDAVWKHKYDIFYIKHQSLMLDIKILLLTVKTVLFGMGR</sequence>
<keyword evidence="5 7" id="KW-1133">Transmembrane helix</keyword>
<evidence type="ECO:0000256" key="4">
    <source>
        <dbReference type="ARBA" id="ARBA00022692"/>
    </source>
</evidence>
<evidence type="ECO:0000259" key="8">
    <source>
        <dbReference type="Pfam" id="PF02397"/>
    </source>
</evidence>
<keyword evidence="3 9" id="KW-0808">Transferase</keyword>
<dbReference type="InterPro" id="IPR003362">
    <property type="entry name" value="Bact_transf"/>
</dbReference>
<dbReference type="Proteomes" id="UP001218423">
    <property type="component" value="Chromosome"/>
</dbReference>
<dbReference type="EMBL" id="CP120942">
    <property type="protein sequence ID" value="WFF96642.1"/>
    <property type="molecule type" value="Genomic_DNA"/>
</dbReference>
<organism evidence="9 10">
    <name type="scientific">Aeromonas caviae</name>
    <name type="common">Aeromonas punctata</name>
    <dbReference type="NCBI Taxonomy" id="648"/>
    <lineage>
        <taxon>Bacteria</taxon>
        <taxon>Pseudomonadati</taxon>
        <taxon>Pseudomonadota</taxon>
        <taxon>Gammaproteobacteria</taxon>
        <taxon>Aeromonadales</taxon>
        <taxon>Aeromonadaceae</taxon>
        <taxon>Aeromonas</taxon>
    </lineage>
</organism>
<evidence type="ECO:0000256" key="5">
    <source>
        <dbReference type="ARBA" id="ARBA00022989"/>
    </source>
</evidence>
<dbReference type="Pfam" id="PF02397">
    <property type="entry name" value="Bac_transf"/>
    <property type="match status" value="1"/>
</dbReference>
<dbReference type="PANTHER" id="PTHR30576:SF0">
    <property type="entry name" value="UNDECAPRENYL-PHOSPHATE N-ACETYLGALACTOSAMINYL 1-PHOSPHATE TRANSFERASE-RELATED"/>
    <property type="match status" value="1"/>
</dbReference>
<evidence type="ECO:0000256" key="1">
    <source>
        <dbReference type="ARBA" id="ARBA00004141"/>
    </source>
</evidence>
<keyword evidence="6 7" id="KW-0472">Membrane</keyword>
<evidence type="ECO:0000256" key="7">
    <source>
        <dbReference type="SAM" id="Phobius"/>
    </source>
</evidence>
<dbReference type="RefSeq" id="WP_277856058.1">
    <property type="nucleotide sequence ID" value="NZ_CP120942.1"/>
</dbReference>
<evidence type="ECO:0000256" key="3">
    <source>
        <dbReference type="ARBA" id="ARBA00022679"/>
    </source>
</evidence>
<feature type="transmembrane region" description="Helical" evidence="7">
    <location>
        <begin position="153"/>
        <end position="177"/>
    </location>
</feature>
<evidence type="ECO:0000313" key="10">
    <source>
        <dbReference type="Proteomes" id="UP001218423"/>
    </source>
</evidence>
<dbReference type="PANTHER" id="PTHR30576">
    <property type="entry name" value="COLANIC BIOSYNTHESIS UDP-GLUCOSE LIPID CARRIER TRANSFERASE"/>
    <property type="match status" value="1"/>
</dbReference>
<reference evidence="9" key="1">
    <citation type="submission" date="2023-03" db="EMBL/GenBank/DDBJ databases">
        <title>Aeromonas caviae strain AC1520.</title>
        <authorList>
            <person name="Xie T."/>
            <person name="Zhang Q."/>
            <person name="Deng J."/>
            <person name="Li X."/>
        </authorList>
    </citation>
    <scope>NUCLEOTIDE SEQUENCE</scope>
    <source>
        <strain evidence="9">AC1520</strain>
    </source>
</reference>
<evidence type="ECO:0000256" key="6">
    <source>
        <dbReference type="ARBA" id="ARBA00023136"/>
    </source>
</evidence>
<dbReference type="InterPro" id="IPR017475">
    <property type="entry name" value="EPS_sugar_tfrase"/>
</dbReference>
<dbReference type="EC" id="2.7.8.-" evidence="9"/>